<feature type="domain" description="Disease resistance protein winged helix" evidence="10">
    <location>
        <begin position="408"/>
        <end position="468"/>
    </location>
</feature>
<dbReference type="OrthoDB" id="3027644at2759"/>
<keyword evidence="5" id="KW-0677">Repeat</keyword>
<evidence type="ECO:0000256" key="1">
    <source>
        <dbReference type="ARBA" id="ARBA00004496"/>
    </source>
</evidence>
<keyword evidence="8" id="KW-0067">ATP-binding</keyword>
<comment type="caution">
    <text evidence="11">The sequence shown here is derived from an EMBL/GenBank/DDBJ whole genome shotgun (WGS) entry which is preliminary data.</text>
</comment>
<name>A0A2G9G456_9LAMI</name>
<dbReference type="Pfam" id="PF00931">
    <property type="entry name" value="NB-ARC"/>
    <property type="match status" value="1"/>
</dbReference>
<dbReference type="InterPro" id="IPR058922">
    <property type="entry name" value="WHD_DRP"/>
</dbReference>
<evidence type="ECO:0000313" key="11">
    <source>
        <dbReference type="EMBL" id="PIN00088.1"/>
    </source>
</evidence>
<evidence type="ECO:0000256" key="4">
    <source>
        <dbReference type="ARBA" id="ARBA00022614"/>
    </source>
</evidence>
<dbReference type="InterPro" id="IPR027417">
    <property type="entry name" value="P-loop_NTPase"/>
</dbReference>
<dbReference type="GO" id="GO:0005737">
    <property type="term" value="C:cytoplasm"/>
    <property type="evidence" value="ECO:0007669"/>
    <property type="project" value="UniProtKB-SubCell"/>
</dbReference>
<dbReference type="GO" id="GO:0043531">
    <property type="term" value="F:ADP binding"/>
    <property type="evidence" value="ECO:0007669"/>
    <property type="project" value="InterPro"/>
</dbReference>
<comment type="similarity">
    <text evidence="2">Belongs to the disease resistance NB-LRR family.</text>
</comment>
<dbReference type="Gene3D" id="1.10.10.10">
    <property type="entry name" value="Winged helix-like DNA-binding domain superfamily/Winged helix DNA-binding domain"/>
    <property type="match status" value="1"/>
</dbReference>
<evidence type="ECO:0000256" key="7">
    <source>
        <dbReference type="ARBA" id="ARBA00022821"/>
    </source>
</evidence>
<dbReference type="InterPro" id="IPR036388">
    <property type="entry name" value="WH-like_DNA-bd_sf"/>
</dbReference>
<dbReference type="Gene3D" id="1.10.8.430">
    <property type="entry name" value="Helical domain of apoptotic protease-activating factors"/>
    <property type="match status" value="1"/>
</dbReference>
<dbReference type="PANTHER" id="PTHR23155">
    <property type="entry name" value="DISEASE RESISTANCE PROTEIN RP"/>
    <property type="match status" value="1"/>
</dbReference>
<dbReference type="InterPro" id="IPR044974">
    <property type="entry name" value="Disease_R_plants"/>
</dbReference>
<evidence type="ECO:0000256" key="8">
    <source>
        <dbReference type="ARBA" id="ARBA00022840"/>
    </source>
</evidence>
<feature type="domain" description="NB-ARC" evidence="9">
    <location>
        <begin position="175"/>
        <end position="323"/>
    </location>
</feature>
<dbReference type="Pfam" id="PF23559">
    <property type="entry name" value="WHD_DRP"/>
    <property type="match status" value="1"/>
</dbReference>
<keyword evidence="7" id="KW-0611">Plant defense</keyword>
<dbReference type="PRINTS" id="PR00364">
    <property type="entry name" value="DISEASERSIST"/>
</dbReference>
<evidence type="ECO:0000313" key="12">
    <source>
        <dbReference type="Proteomes" id="UP000231279"/>
    </source>
</evidence>
<evidence type="ECO:0000259" key="9">
    <source>
        <dbReference type="Pfam" id="PF00931"/>
    </source>
</evidence>
<dbReference type="GO" id="GO:0098542">
    <property type="term" value="P:defense response to other organism"/>
    <property type="evidence" value="ECO:0007669"/>
    <property type="project" value="TreeGrafter"/>
</dbReference>
<reference evidence="12" key="1">
    <citation type="journal article" date="2018" name="Gigascience">
        <title>Genome assembly of the Pink Ipe (Handroanthus impetiginosus, Bignoniaceae), a highly valued, ecologically keystone Neotropical timber forest tree.</title>
        <authorList>
            <person name="Silva-Junior O.B."/>
            <person name="Grattapaglia D."/>
            <person name="Novaes E."/>
            <person name="Collevatti R.G."/>
        </authorList>
    </citation>
    <scope>NUCLEOTIDE SEQUENCE [LARGE SCALE GENOMIC DNA]</scope>
    <source>
        <strain evidence="12">cv. UFG-1</strain>
    </source>
</reference>
<organism evidence="11 12">
    <name type="scientific">Handroanthus impetiginosus</name>
    <dbReference type="NCBI Taxonomy" id="429701"/>
    <lineage>
        <taxon>Eukaryota</taxon>
        <taxon>Viridiplantae</taxon>
        <taxon>Streptophyta</taxon>
        <taxon>Embryophyta</taxon>
        <taxon>Tracheophyta</taxon>
        <taxon>Spermatophyta</taxon>
        <taxon>Magnoliopsida</taxon>
        <taxon>eudicotyledons</taxon>
        <taxon>Gunneridae</taxon>
        <taxon>Pentapetalae</taxon>
        <taxon>asterids</taxon>
        <taxon>lamiids</taxon>
        <taxon>Lamiales</taxon>
        <taxon>Bignoniaceae</taxon>
        <taxon>Crescentiina</taxon>
        <taxon>Tabebuia alliance</taxon>
        <taxon>Handroanthus</taxon>
    </lineage>
</organism>
<evidence type="ECO:0000256" key="6">
    <source>
        <dbReference type="ARBA" id="ARBA00022741"/>
    </source>
</evidence>
<dbReference type="Gene3D" id="3.40.50.300">
    <property type="entry name" value="P-loop containing nucleotide triphosphate hydrolases"/>
    <property type="match status" value="1"/>
</dbReference>
<proteinExistence type="inferred from homology"/>
<keyword evidence="3" id="KW-0963">Cytoplasm</keyword>
<dbReference type="InterPro" id="IPR042197">
    <property type="entry name" value="Apaf_helical"/>
</dbReference>
<sequence>MAYYAALVSLKLTIKRLSKSPKVSFLSLRQKILEFAYKEVSSLQQVLQRLEQKLLKNSTREEVIALTGQIRDAACELEDSLEFHVSDQFFSQSESLGGGCPVMLSPDTEEIKQRINYIKEMVENLEKTIQELRNPLPEEDSVTSPSIHFGGEESKMVGFSYPFDDIKFLLAQNYRNQKLKVFSIYGMAGIGKSKVAKEIYKDQLDFKHFECCAWLSKGPEHQLKKVLLHDKLHKEGDEILVEELYTSLSRRKYLIVVDDIWSKQDWDKLRSSLPENNNGSRVCLTTRLEEVAKYAATFCCRFKMQFLDKEKSWDLLQQKVFGEECYCPFQLEKAGRKIAQKCEGLPLTIVTVANILSKSVKTPEYWDKVAEKKNSVFDDAYEQMSKVLFSSYKYLTQHLKAAFLYTGVFPPSSEIRASKLIRLWIAEGFLDQFTWMEGVYYKFLRNLVSSNVVLIAQKGSYNKIKTWKLNSAFRYLCVREARKEKFFHVLETYPNSFNESVEIHQRFCILNNILLGMEEVHNLMKSITTARSLLCTGPEHHYPVPLFTDLKLLRVLDALTIRFYKFPGQVLKLIHLRYLALTYSGNVPTSISKLWNLQFLIVR</sequence>
<keyword evidence="12" id="KW-1185">Reference proteome</keyword>
<evidence type="ECO:0000256" key="5">
    <source>
        <dbReference type="ARBA" id="ARBA00022737"/>
    </source>
</evidence>
<accession>A0A2G9G456</accession>
<dbReference type="AlphaFoldDB" id="A0A2G9G456"/>
<evidence type="ECO:0000259" key="10">
    <source>
        <dbReference type="Pfam" id="PF23559"/>
    </source>
</evidence>
<keyword evidence="4" id="KW-0433">Leucine-rich repeat</keyword>
<keyword evidence="6" id="KW-0547">Nucleotide-binding</keyword>
<dbReference type="InterPro" id="IPR002182">
    <property type="entry name" value="NB-ARC"/>
</dbReference>
<dbReference type="Proteomes" id="UP000231279">
    <property type="component" value="Unassembled WGS sequence"/>
</dbReference>
<protein>
    <submittedName>
        <fullName evidence="11">Uncharacterized protein</fullName>
    </submittedName>
</protein>
<dbReference type="Gene3D" id="1.20.5.4130">
    <property type="match status" value="1"/>
</dbReference>
<evidence type="ECO:0000256" key="3">
    <source>
        <dbReference type="ARBA" id="ARBA00022490"/>
    </source>
</evidence>
<dbReference type="PANTHER" id="PTHR23155:SF1152">
    <property type="entry name" value="AAA+ ATPASE DOMAIN-CONTAINING PROTEIN"/>
    <property type="match status" value="1"/>
</dbReference>
<dbReference type="EMBL" id="NKXS01007179">
    <property type="protein sequence ID" value="PIN00088.1"/>
    <property type="molecule type" value="Genomic_DNA"/>
</dbReference>
<dbReference type="STRING" id="429701.A0A2G9G456"/>
<comment type="subcellular location">
    <subcellularLocation>
        <location evidence="1">Cytoplasm</location>
    </subcellularLocation>
</comment>
<gene>
    <name evidence="11" type="ORF">CDL12_27411</name>
</gene>
<evidence type="ECO:0000256" key="2">
    <source>
        <dbReference type="ARBA" id="ARBA00008894"/>
    </source>
</evidence>
<dbReference type="SUPFAM" id="SSF52540">
    <property type="entry name" value="P-loop containing nucleoside triphosphate hydrolases"/>
    <property type="match status" value="1"/>
</dbReference>